<evidence type="ECO:0000313" key="1">
    <source>
        <dbReference type="EMBL" id="MBJ7595456.1"/>
    </source>
</evidence>
<gene>
    <name evidence="1" type="ORF">JF886_11480</name>
</gene>
<sequence length="219" mass="23821">MSARNRPVRVAIEATEKRAFASAVDWPGWSRTAKTGEAALQALAEHAERYAVVAAQAGLSFAPGEYTIIERVRGTATTDFGAPDVPTAAERQPLTSADAHRMVKLVEAAWAVLDRVARDAPPSLRKGPRGGGRDRDAIVEHVLAAEHAYARKLGVKVAAPHRGEKTAIATMRGTIVEVLRDARSADALVERGWLPRYAARRIAWHALDHAWEIENRSQA</sequence>
<reference evidence="1 2" key="1">
    <citation type="submission" date="2020-10" db="EMBL/GenBank/DDBJ databases">
        <title>Ca. Dormibacterota MAGs.</title>
        <authorList>
            <person name="Montgomery K."/>
        </authorList>
    </citation>
    <scope>NUCLEOTIDE SEQUENCE [LARGE SCALE GENOMIC DNA]</scope>
    <source>
        <strain evidence="1">SC8812_S17_18</strain>
    </source>
</reference>
<organism evidence="1 2">
    <name type="scientific">Candidatus Aeolococcus gillhamiae</name>
    <dbReference type="NCBI Taxonomy" id="3127015"/>
    <lineage>
        <taxon>Bacteria</taxon>
        <taxon>Bacillati</taxon>
        <taxon>Candidatus Dormiibacterota</taxon>
        <taxon>Candidatus Dormibacteria</taxon>
        <taxon>Candidatus Aeolococcales</taxon>
        <taxon>Candidatus Aeolococcaceae</taxon>
        <taxon>Candidatus Aeolococcus</taxon>
    </lineage>
</organism>
<proteinExistence type="predicted"/>
<dbReference type="EMBL" id="JAEKNS010000119">
    <property type="protein sequence ID" value="MBJ7595456.1"/>
    <property type="molecule type" value="Genomic_DNA"/>
</dbReference>
<accession>A0A934K3A9</accession>
<comment type="caution">
    <text evidence="1">The sequence shown here is derived from an EMBL/GenBank/DDBJ whole genome shotgun (WGS) entry which is preliminary data.</text>
</comment>
<dbReference type="RefSeq" id="WP_337312586.1">
    <property type="nucleotide sequence ID" value="NZ_JAEKNS010000119.1"/>
</dbReference>
<protein>
    <submittedName>
        <fullName evidence="1">Uncharacterized protein</fullName>
    </submittedName>
</protein>
<dbReference type="AlphaFoldDB" id="A0A934K3A9"/>
<dbReference type="Proteomes" id="UP000606991">
    <property type="component" value="Unassembled WGS sequence"/>
</dbReference>
<name>A0A934K3A9_9BACT</name>
<evidence type="ECO:0000313" key="2">
    <source>
        <dbReference type="Proteomes" id="UP000606991"/>
    </source>
</evidence>